<keyword evidence="2" id="KW-1133">Transmembrane helix</keyword>
<accession>A0A930LTT3</accession>
<keyword evidence="2" id="KW-0812">Transmembrane</keyword>
<dbReference type="EMBL" id="JABZXS010000033">
    <property type="protein sequence ID" value="MBF1673300.1"/>
    <property type="molecule type" value="Genomic_DNA"/>
</dbReference>
<name>A0A930LTT3_9MICC</name>
<gene>
    <name evidence="3" type="ORF">HXO65_03725</name>
</gene>
<protein>
    <submittedName>
        <fullName evidence="3">Uncharacterized protein</fullName>
    </submittedName>
</protein>
<keyword evidence="2" id="KW-0472">Membrane</keyword>
<evidence type="ECO:0000313" key="3">
    <source>
        <dbReference type="EMBL" id="MBF1673300.1"/>
    </source>
</evidence>
<sequence length="373" mass="42531">MSTNKVVGKEQKGNMNLLLLAHLVADGGKAAETSSGPVWATWVPATIGLLGSLGVAWWSGRKIDKQMELSKQATPPELTRYKEWLEISGKYKELVNSDDVDKLSNISEEYKGINASRKAAFERAVWERKVLATCPNVQAQKRMIQIPASKINEIFNPDISEGVELDIDSYIRPKNSEVLWIIPCILLPVFWFVWMYFMGGPGVSNIIFSAIFATAITLLVGPTIYWIIPNRINGNLEANYYLRKIRVEYLAKGDGSGSESNKIQSLLKVHQYWEDWCRAEGLRYATVISEWESVIYCPWEDKGRFKRSWHKFWCYFWPSYYVKRSLKGKTEVLWGSYKDDKLNGDLKEKLVRKDTQAPNSDTPEGSQPTPPQG</sequence>
<dbReference type="RefSeq" id="WP_200963775.1">
    <property type="nucleotide sequence ID" value="NZ_CP061536.1"/>
</dbReference>
<proteinExistence type="predicted"/>
<evidence type="ECO:0000313" key="4">
    <source>
        <dbReference type="Proteomes" id="UP000785653"/>
    </source>
</evidence>
<evidence type="ECO:0000256" key="1">
    <source>
        <dbReference type="SAM" id="MobiDB-lite"/>
    </source>
</evidence>
<dbReference type="Proteomes" id="UP000785653">
    <property type="component" value="Unassembled WGS sequence"/>
</dbReference>
<feature type="region of interest" description="Disordered" evidence="1">
    <location>
        <begin position="348"/>
        <end position="373"/>
    </location>
</feature>
<reference evidence="3" key="1">
    <citation type="submission" date="2020-04" db="EMBL/GenBank/DDBJ databases">
        <title>Deep metagenomics examines the oral microbiome during advanced dental caries in children, revealing novel taxa and co-occurrences with host molecules.</title>
        <authorList>
            <person name="Baker J.L."/>
            <person name="Morton J.T."/>
            <person name="Dinis M."/>
            <person name="Alvarez R."/>
            <person name="Tran N.C."/>
            <person name="Knight R."/>
            <person name="Edlund A."/>
        </authorList>
    </citation>
    <scope>NUCLEOTIDE SEQUENCE</scope>
    <source>
        <strain evidence="3">JCVI_47_bin.3</strain>
    </source>
</reference>
<feature type="transmembrane region" description="Helical" evidence="2">
    <location>
        <begin position="178"/>
        <end position="197"/>
    </location>
</feature>
<feature type="compositionally biased region" description="Polar residues" evidence="1">
    <location>
        <begin position="356"/>
        <end position="367"/>
    </location>
</feature>
<dbReference type="AlphaFoldDB" id="A0A930LTT3"/>
<feature type="transmembrane region" description="Helical" evidence="2">
    <location>
        <begin position="203"/>
        <end position="228"/>
    </location>
</feature>
<comment type="caution">
    <text evidence="3">The sequence shown here is derived from an EMBL/GenBank/DDBJ whole genome shotgun (WGS) entry which is preliminary data.</text>
</comment>
<feature type="transmembrane region" description="Helical" evidence="2">
    <location>
        <begin position="40"/>
        <end position="58"/>
    </location>
</feature>
<organism evidence="3 4">
    <name type="scientific">Rothia mucilaginosa</name>
    <dbReference type="NCBI Taxonomy" id="43675"/>
    <lineage>
        <taxon>Bacteria</taxon>
        <taxon>Bacillati</taxon>
        <taxon>Actinomycetota</taxon>
        <taxon>Actinomycetes</taxon>
        <taxon>Micrococcales</taxon>
        <taxon>Micrococcaceae</taxon>
        <taxon>Rothia</taxon>
    </lineage>
</organism>
<evidence type="ECO:0000256" key="2">
    <source>
        <dbReference type="SAM" id="Phobius"/>
    </source>
</evidence>